<dbReference type="AlphaFoldDB" id="A0AA87YYA9"/>
<name>A0AA87YYA9_FICCA</name>
<evidence type="ECO:0000313" key="2">
    <source>
        <dbReference type="Proteomes" id="UP001187192"/>
    </source>
</evidence>
<proteinExistence type="predicted"/>
<sequence length="93" mass="10632">MAHFCQRFQYAMLPYIPRDIDRLELQALHILREGLPPEVKQFVPAPIMEITLDDMIDAIMEAEIIAYMLQVAALEDDYPLMPVDNAGIGEPVF</sequence>
<evidence type="ECO:0000313" key="1">
    <source>
        <dbReference type="EMBL" id="GMN21934.1"/>
    </source>
</evidence>
<keyword evidence="2" id="KW-1185">Reference proteome</keyword>
<reference evidence="1" key="1">
    <citation type="submission" date="2023-07" db="EMBL/GenBank/DDBJ databases">
        <title>draft genome sequence of fig (Ficus carica).</title>
        <authorList>
            <person name="Takahashi T."/>
            <person name="Nishimura K."/>
        </authorList>
    </citation>
    <scope>NUCLEOTIDE SEQUENCE</scope>
</reference>
<accession>A0AA87YYA9</accession>
<organism evidence="1 2">
    <name type="scientific">Ficus carica</name>
    <name type="common">Common fig</name>
    <dbReference type="NCBI Taxonomy" id="3494"/>
    <lineage>
        <taxon>Eukaryota</taxon>
        <taxon>Viridiplantae</taxon>
        <taxon>Streptophyta</taxon>
        <taxon>Embryophyta</taxon>
        <taxon>Tracheophyta</taxon>
        <taxon>Spermatophyta</taxon>
        <taxon>Magnoliopsida</taxon>
        <taxon>eudicotyledons</taxon>
        <taxon>Gunneridae</taxon>
        <taxon>Pentapetalae</taxon>
        <taxon>rosids</taxon>
        <taxon>fabids</taxon>
        <taxon>Rosales</taxon>
        <taxon>Moraceae</taxon>
        <taxon>Ficeae</taxon>
        <taxon>Ficus</taxon>
    </lineage>
</organism>
<protein>
    <submittedName>
        <fullName evidence="1">Uncharacterized protein</fullName>
    </submittedName>
</protein>
<gene>
    <name evidence="1" type="ORF">TIFTF001_040144</name>
</gene>
<dbReference type="EMBL" id="BTGU01001350">
    <property type="protein sequence ID" value="GMN21934.1"/>
    <property type="molecule type" value="Genomic_DNA"/>
</dbReference>
<dbReference type="Proteomes" id="UP001187192">
    <property type="component" value="Unassembled WGS sequence"/>
</dbReference>
<comment type="caution">
    <text evidence="1">The sequence shown here is derived from an EMBL/GenBank/DDBJ whole genome shotgun (WGS) entry which is preliminary data.</text>
</comment>